<dbReference type="Pfam" id="PF10627">
    <property type="entry name" value="CsgE"/>
    <property type="match status" value="1"/>
</dbReference>
<feature type="chain" id="PRO_5017743168" description="Curli production assembly/transport component CsgE" evidence="4">
    <location>
        <begin position="22"/>
        <end position="169"/>
    </location>
</feature>
<dbReference type="InterPro" id="IPR018900">
    <property type="entry name" value="Curli_CsgE"/>
</dbReference>
<keyword evidence="6" id="KW-1185">Reference proteome</keyword>
<dbReference type="OrthoDB" id="1524955at2"/>
<comment type="caution">
    <text evidence="5">The sequence shown here is derived from an EMBL/GenBank/DDBJ whole genome shotgun (WGS) entry which is preliminary data.</text>
</comment>
<evidence type="ECO:0000256" key="1">
    <source>
        <dbReference type="ARBA" id="ARBA00003989"/>
    </source>
</evidence>
<protein>
    <recommendedName>
        <fullName evidence="2">Curli production assembly/transport component CsgE</fullName>
    </recommendedName>
</protein>
<dbReference type="Proteomes" id="UP000256373">
    <property type="component" value="Unassembled WGS sequence"/>
</dbReference>
<name>A0A3D8Y5F0_9BACT</name>
<accession>A0A3D8Y5F0</accession>
<reference evidence="5 6" key="1">
    <citation type="submission" date="2018-07" db="EMBL/GenBank/DDBJ databases">
        <title>Dyadobacter roseus sp. nov., isolated from rose rhizosphere soil.</title>
        <authorList>
            <person name="Chen L."/>
        </authorList>
    </citation>
    <scope>NUCLEOTIDE SEQUENCE [LARGE SCALE GENOMIC DNA]</scope>
    <source>
        <strain evidence="5 6">RS19</strain>
    </source>
</reference>
<evidence type="ECO:0000256" key="2">
    <source>
        <dbReference type="ARBA" id="ARBA00014024"/>
    </source>
</evidence>
<dbReference type="AlphaFoldDB" id="A0A3D8Y5F0"/>
<evidence type="ECO:0000256" key="4">
    <source>
        <dbReference type="SAM" id="SignalP"/>
    </source>
</evidence>
<comment type="function">
    <text evidence="1">May be involved in the biogenesis of curli organelles.</text>
</comment>
<gene>
    <name evidence="5" type="ORF">DSL64_22725</name>
</gene>
<proteinExistence type="predicted"/>
<evidence type="ECO:0000256" key="3">
    <source>
        <dbReference type="ARBA" id="ARBA00022729"/>
    </source>
</evidence>
<organism evidence="5 6">
    <name type="scientific">Dyadobacter luteus</name>
    <dbReference type="NCBI Taxonomy" id="2259619"/>
    <lineage>
        <taxon>Bacteria</taxon>
        <taxon>Pseudomonadati</taxon>
        <taxon>Bacteroidota</taxon>
        <taxon>Cytophagia</taxon>
        <taxon>Cytophagales</taxon>
        <taxon>Spirosomataceae</taxon>
        <taxon>Dyadobacter</taxon>
    </lineage>
</organism>
<feature type="signal peptide" evidence="4">
    <location>
        <begin position="1"/>
        <end position="21"/>
    </location>
</feature>
<dbReference type="RefSeq" id="WP_115833242.1">
    <property type="nucleotide sequence ID" value="NZ_QNUL01000025.1"/>
</dbReference>
<evidence type="ECO:0000313" key="5">
    <source>
        <dbReference type="EMBL" id="REA57751.1"/>
    </source>
</evidence>
<sequence>MRRFFLLVLFVFAGFQTFAQAETEESLLESAALFSMDPLDESAFDENGSTMFILDNTKTKIGRDLYEEFYRQWGGMQLDSTGKAQFASSVKANEELIIEMEEIPSPGLSNMVTIKVGDLLVWQQFVQPRLEAMEAQVAEAVQYVLQYFIGYQEIQNQLGTRDQSGTGIF</sequence>
<dbReference type="EMBL" id="QNUL01000025">
    <property type="protein sequence ID" value="REA57751.1"/>
    <property type="molecule type" value="Genomic_DNA"/>
</dbReference>
<evidence type="ECO:0000313" key="6">
    <source>
        <dbReference type="Proteomes" id="UP000256373"/>
    </source>
</evidence>
<keyword evidence="3 4" id="KW-0732">Signal</keyword>